<evidence type="ECO:0000313" key="2">
    <source>
        <dbReference type="Proteomes" id="UP000294321"/>
    </source>
</evidence>
<dbReference type="EMBL" id="CP034726">
    <property type="protein sequence ID" value="QBP18152.1"/>
    <property type="molecule type" value="Genomic_DNA"/>
</dbReference>
<dbReference type="SUPFAM" id="SSF52540">
    <property type="entry name" value="P-loop containing nucleoside triphosphate hydrolases"/>
    <property type="match status" value="1"/>
</dbReference>
<dbReference type="InterPro" id="IPR027417">
    <property type="entry name" value="P-loop_NTPase"/>
</dbReference>
<dbReference type="RefSeq" id="WP_133441709.1">
    <property type="nucleotide sequence ID" value="NZ_CP034726.1"/>
</dbReference>
<evidence type="ECO:0000313" key="1">
    <source>
        <dbReference type="EMBL" id="QBP18152.1"/>
    </source>
</evidence>
<reference evidence="2" key="1">
    <citation type="submission" date="2018-12" db="EMBL/GenBank/DDBJ databases">
        <title>A new species of lactobacillus.</title>
        <authorList>
            <person name="Jian Y."/>
            <person name="Xin L."/>
            <person name="Hong Z.J."/>
            <person name="Ming L.Z."/>
            <person name="Hong X.Z."/>
        </authorList>
    </citation>
    <scope>NUCLEOTIDE SEQUENCE [LARGE SCALE GENOMIC DNA]</scope>
    <source>
        <strain evidence="2">HSLZ-75</strain>
    </source>
</reference>
<sequence length="162" mass="18846">MIKHSLLLYAPSGTGKTSYLQRVWDRDHHQDLAINLNRSYFKIRDEVPGFHTRQYLITKERKTPALSLSSAPKKWAREIDGYYKKHPIIKHILLDEVQCAIPLYLTHIIMLVRAIYHTKIPVIMCGLISGIINGKKTIFPQMIGLTKITENVVRYQRPRVLK</sequence>
<dbReference type="Proteomes" id="UP000294321">
    <property type="component" value="Chromosome"/>
</dbReference>
<name>A0A4P6ZL58_9LACO</name>
<dbReference type="AlphaFoldDB" id="A0A4P6ZL58"/>
<organism evidence="1 2">
    <name type="scientific">Acetilactobacillus jinshanensis</name>
    <dbReference type="NCBI Taxonomy" id="1720083"/>
    <lineage>
        <taxon>Bacteria</taxon>
        <taxon>Bacillati</taxon>
        <taxon>Bacillota</taxon>
        <taxon>Bacilli</taxon>
        <taxon>Lactobacillales</taxon>
        <taxon>Lactobacillaceae</taxon>
        <taxon>Acetilactobacillus</taxon>
    </lineage>
</organism>
<proteinExistence type="predicted"/>
<dbReference type="Gene3D" id="3.40.50.300">
    <property type="entry name" value="P-loop containing nucleotide triphosphate hydrolases"/>
    <property type="match status" value="1"/>
</dbReference>
<evidence type="ECO:0008006" key="3">
    <source>
        <dbReference type="Google" id="ProtNLM"/>
    </source>
</evidence>
<keyword evidence="2" id="KW-1185">Reference proteome</keyword>
<accession>A0A4P6ZL58</accession>
<protein>
    <recommendedName>
        <fullName evidence="3">ATP-binding protein</fullName>
    </recommendedName>
</protein>
<dbReference type="KEGG" id="lji:ELX58_03145"/>
<gene>
    <name evidence="1" type="ORF">ELX58_03145</name>
</gene>